<dbReference type="Gene3D" id="3.40.190.290">
    <property type="match status" value="1"/>
</dbReference>
<dbReference type="InterPro" id="IPR005119">
    <property type="entry name" value="LysR_subst-bd"/>
</dbReference>
<dbReference type="Pfam" id="PF03466">
    <property type="entry name" value="LysR_substrate"/>
    <property type="match status" value="1"/>
</dbReference>
<protein>
    <submittedName>
        <fullName evidence="6">LysR family transcriptional regulator</fullName>
    </submittedName>
</protein>
<evidence type="ECO:0000256" key="1">
    <source>
        <dbReference type="ARBA" id="ARBA00009437"/>
    </source>
</evidence>
<dbReference type="Pfam" id="PF00126">
    <property type="entry name" value="HTH_1"/>
    <property type="match status" value="1"/>
</dbReference>
<keyword evidence="4" id="KW-0804">Transcription</keyword>
<dbReference type="PROSITE" id="PS50931">
    <property type="entry name" value="HTH_LYSR"/>
    <property type="match status" value="1"/>
</dbReference>
<sequence>MNQLLAMRAFVRVVESGSFRGAANQLLVPRSTVSKLVTDLEKHLGTRLMHRTTRSIVVTAEGEEYYRYAARLVAEVDEADSAVRGKKLTPRGHLRIESHPTFAQNVLIPHLPEFHQQYPQISIALGIGNRPANIMGEGVDCAIRAGEIGDESLVARHLFDAEFVTCASPAYLERMGVPASPEDLDSKHAKVGFFSHADGSMKPLIFTKPDRRYVAGDLQFSANEDNGQIAMMLAGMGIGQNLRPFLLPYLQTGQLVEVLGEWSHPPLPFHVVYAPGRHQSTRLKVFIQWLVQRFGKTGRPPGAS</sequence>
<evidence type="ECO:0000259" key="5">
    <source>
        <dbReference type="PROSITE" id="PS50931"/>
    </source>
</evidence>
<reference evidence="6" key="1">
    <citation type="submission" date="2023-08" db="EMBL/GenBank/DDBJ databases">
        <title>Complete genome sequence of Sinorhizobium chiapanecum ITTG S70 isolated from Acaciella angustissima nodules in Chiapas-Mexico.</title>
        <authorList>
            <person name="Rincon-Rosales R."/>
            <person name="Rogel M.A."/>
            <person name="Rincon-Medina C.I."/>
            <person name="Guerrero G."/>
            <person name="Manzano-Gomez L.A."/>
            <person name="Lopez-Lopez A."/>
            <person name="Rincon Molina F.A."/>
            <person name="Martinez-Romero E."/>
        </authorList>
    </citation>
    <scope>NUCLEOTIDE SEQUENCE</scope>
    <source>
        <strain evidence="6">ITTG S70</strain>
    </source>
</reference>
<dbReference type="InterPro" id="IPR058163">
    <property type="entry name" value="LysR-type_TF_proteobact-type"/>
</dbReference>
<comment type="similarity">
    <text evidence="1">Belongs to the LysR transcriptional regulatory family.</text>
</comment>
<dbReference type="SUPFAM" id="SSF46785">
    <property type="entry name" value="Winged helix' DNA-binding domain"/>
    <property type="match status" value="1"/>
</dbReference>
<evidence type="ECO:0000313" key="7">
    <source>
        <dbReference type="Proteomes" id="UP001432360"/>
    </source>
</evidence>
<dbReference type="PANTHER" id="PTHR30537">
    <property type="entry name" value="HTH-TYPE TRANSCRIPTIONAL REGULATOR"/>
    <property type="match status" value="1"/>
</dbReference>
<name>A0ABZ2B456_9HYPH</name>
<dbReference type="InterPro" id="IPR036390">
    <property type="entry name" value="WH_DNA-bd_sf"/>
</dbReference>
<keyword evidence="2" id="KW-0805">Transcription regulation</keyword>
<organism evidence="6 7">
    <name type="scientific">Sinorhizobium chiapasense</name>
    <dbReference type="NCBI Taxonomy" id="501572"/>
    <lineage>
        <taxon>Bacteria</taxon>
        <taxon>Pseudomonadati</taxon>
        <taxon>Pseudomonadota</taxon>
        <taxon>Alphaproteobacteria</taxon>
        <taxon>Hyphomicrobiales</taxon>
        <taxon>Rhizobiaceae</taxon>
        <taxon>Sinorhizobium/Ensifer group</taxon>
        <taxon>Sinorhizobium</taxon>
    </lineage>
</organism>
<evidence type="ECO:0000313" key="6">
    <source>
        <dbReference type="EMBL" id="WVT02121.1"/>
    </source>
</evidence>
<dbReference type="CDD" id="cd08472">
    <property type="entry name" value="PBP2_CrgA_like_3"/>
    <property type="match status" value="1"/>
</dbReference>
<proteinExistence type="inferred from homology"/>
<dbReference type="InterPro" id="IPR000847">
    <property type="entry name" value="LysR_HTH_N"/>
</dbReference>
<dbReference type="Proteomes" id="UP001432360">
    <property type="component" value="Chromosome"/>
</dbReference>
<evidence type="ECO:0000256" key="4">
    <source>
        <dbReference type="ARBA" id="ARBA00023163"/>
    </source>
</evidence>
<dbReference type="InterPro" id="IPR036388">
    <property type="entry name" value="WH-like_DNA-bd_sf"/>
</dbReference>
<dbReference type="PANTHER" id="PTHR30537:SF72">
    <property type="entry name" value="LYSR FAMILY TRANSCRIPTIONAL REGULATOR"/>
    <property type="match status" value="1"/>
</dbReference>
<accession>A0ABZ2B456</accession>
<dbReference type="SUPFAM" id="SSF53850">
    <property type="entry name" value="Periplasmic binding protein-like II"/>
    <property type="match status" value="1"/>
</dbReference>
<dbReference type="Gene3D" id="1.10.10.10">
    <property type="entry name" value="Winged helix-like DNA-binding domain superfamily/Winged helix DNA-binding domain"/>
    <property type="match status" value="1"/>
</dbReference>
<dbReference type="RefSeq" id="WP_331371407.1">
    <property type="nucleotide sequence ID" value="NZ_CP133148.1"/>
</dbReference>
<evidence type="ECO:0000256" key="2">
    <source>
        <dbReference type="ARBA" id="ARBA00023015"/>
    </source>
</evidence>
<dbReference type="EMBL" id="CP133148">
    <property type="protein sequence ID" value="WVT02121.1"/>
    <property type="molecule type" value="Genomic_DNA"/>
</dbReference>
<evidence type="ECO:0000256" key="3">
    <source>
        <dbReference type="ARBA" id="ARBA00023125"/>
    </source>
</evidence>
<feature type="domain" description="HTH lysR-type" evidence="5">
    <location>
        <begin position="1"/>
        <end position="59"/>
    </location>
</feature>
<keyword evidence="7" id="KW-1185">Reference proteome</keyword>
<keyword evidence="3" id="KW-0238">DNA-binding</keyword>
<gene>
    <name evidence="6" type="ORF">RB548_11280</name>
</gene>